<dbReference type="InterPro" id="IPR011251">
    <property type="entry name" value="Luciferase-like_dom"/>
</dbReference>
<dbReference type="PANTHER" id="PTHR30137">
    <property type="entry name" value="LUCIFERASE-LIKE MONOOXYGENASE"/>
    <property type="match status" value="1"/>
</dbReference>
<dbReference type="RefSeq" id="WP_216956782.1">
    <property type="nucleotide sequence ID" value="NZ_JAHOPB010000001.1"/>
</dbReference>
<evidence type="ECO:0000313" key="3">
    <source>
        <dbReference type="Proteomes" id="UP000727907"/>
    </source>
</evidence>
<keyword evidence="3" id="KW-1185">Reference proteome</keyword>
<sequence length="359" mass="40285">MADIAFGFQAAPASDVHKSDQTLYREVMDDCALGQKLGFDAAWLLEHHFSDYYPTPSPLLFMAHIAAAFPDLSLGTSVLVLPWYHPLRLAEEIAMLNSMTNGTLHLGIGRGTAKMEYDAYNIDMNEARARFTECYRIVEKGLTGEPFTHDGPFWKIEKPIRLRPDPTTKKVRFYGAIGSPASAEVMGDLGVAPICLSTFPDKLLVKILERWRARAGAASKDAILPISVKMFIADTDEEARDLGRRFYPPYFDLQCTHYESDANPWADIPEYQDFSRMFANLRKLTDPAELGPFMDSNLVGSPETICRRIDQLAALGFNYFMVSSATPGTPLELRQRMMTRFAREVCPRYSSAMRSAHAA</sequence>
<dbReference type="EMBL" id="JAHOPB010000001">
    <property type="protein sequence ID" value="MBU8872576.1"/>
    <property type="molecule type" value="Genomic_DNA"/>
</dbReference>
<gene>
    <name evidence="2" type="ORF">KQ910_02320</name>
</gene>
<evidence type="ECO:0000313" key="2">
    <source>
        <dbReference type="EMBL" id="MBU8872576.1"/>
    </source>
</evidence>
<dbReference type="InterPro" id="IPR050766">
    <property type="entry name" value="Bact_Lucif_Oxidored"/>
</dbReference>
<feature type="domain" description="Luciferase-like" evidence="1">
    <location>
        <begin position="12"/>
        <end position="318"/>
    </location>
</feature>
<proteinExistence type="predicted"/>
<dbReference type="Proteomes" id="UP000727907">
    <property type="component" value="Unassembled WGS sequence"/>
</dbReference>
<reference evidence="2 3" key="1">
    <citation type="submission" date="2021-06" db="EMBL/GenBank/DDBJ databases">
        <authorList>
            <person name="Lee D.H."/>
        </authorList>
    </citation>
    <scope>NUCLEOTIDE SEQUENCE [LARGE SCALE GENOMIC DNA]</scope>
    <source>
        <strain evidence="2 3">MMS21-HV4-11</strain>
    </source>
</reference>
<evidence type="ECO:0000259" key="1">
    <source>
        <dbReference type="Pfam" id="PF00296"/>
    </source>
</evidence>
<organism evidence="2 3">
    <name type="scientific">Reyranella humidisoli</name>
    <dbReference type="NCBI Taxonomy" id="2849149"/>
    <lineage>
        <taxon>Bacteria</taxon>
        <taxon>Pseudomonadati</taxon>
        <taxon>Pseudomonadota</taxon>
        <taxon>Alphaproteobacteria</taxon>
        <taxon>Hyphomicrobiales</taxon>
        <taxon>Reyranellaceae</taxon>
        <taxon>Reyranella</taxon>
    </lineage>
</organism>
<comment type="caution">
    <text evidence="2">The sequence shown here is derived from an EMBL/GenBank/DDBJ whole genome shotgun (WGS) entry which is preliminary data.</text>
</comment>
<dbReference type="PANTHER" id="PTHR30137:SF6">
    <property type="entry name" value="LUCIFERASE-LIKE MONOOXYGENASE"/>
    <property type="match status" value="1"/>
</dbReference>
<protein>
    <submittedName>
        <fullName evidence="2">LLM class flavin-dependent oxidoreductase</fullName>
    </submittedName>
</protein>
<accession>A0ABS6IDA1</accession>
<dbReference type="Pfam" id="PF00296">
    <property type="entry name" value="Bac_luciferase"/>
    <property type="match status" value="1"/>
</dbReference>
<name>A0ABS6IDA1_9HYPH</name>